<dbReference type="AlphaFoldDB" id="A0A951UR95"/>
<dbReference type="Proteomes" id="UP000729701">
    <property type="component" value="Unassembled WGS sequence"/>
</dbReference>
<dbReference type="NCBIfam" id="TIGR01635">
    <property type="entry name" value="tail_comp_S"/>
    <property type="match status" value="1"/>
</dbReference>
<dbReference type="Pfam" id="PF05069">
    <property type="entry name" value="Phage_tail_S"/>
    <property type="match status" value="1"/>
</dbReference>
<proteinExistence type="predicted"/>
<evidence type="ECO:0000313" key="1">
    <source>
        <dbReference type="EMBL" id="MBW4666492.1"/>
    </source>
</evidence>
<protein>
    <submittedName>
        <fullName evidence="1">Phage virion morphogenesis protein</fullName>
    </submittedName>
</protein>
<reference evidence="1" key="2">
    <citation type="journal article" date="2022" name="Microbiol. Resour. Announc.">
        <title>Metagenome Sequencing to Explore Phylogenomics of Terrestrial Cyanobacteria.</title>
        <authorList>
            <person name="Ward R.D."/>
            <person name="Stajich J.E."/>
            <person name="Johansen J.R."/>
            <person name="Huntemann M."/>
            <person name="Clum A."/>
            <person name="Foster B."/>
            <person name="Foster B."/>
            <person name="Roux S."/>
            <person name="Palaniappan K."/>
            <person name="Varghese N."/>
            <person name="Mukherjee S."/>
            <person name="Reddy T.B.K."/>
            <person name="Daum C."/>
            <person name="Copeland A."/>
            <person name="Chen I.A."/>
            <person name="Ivanova N.N."/>
            <person name="Kyrpides N.C."/>
            <person name="Shapiro N."/>
            <person name="Eloe-Fadrosh E.A."/>
            <person name="Pietrasiak N."/>
        </authorList>
    </citation>
    <scope>NUCLEOTIDE SEQUENCE</scope>
    <source>
        <strain evidence="1">GSE-NOS-MK-12-04C</strain>
    </source>
</reference>
<name>A0A951UR95_9CYAN</name>
<dbReference type="EMBL" id="JAHHGZ010000003">
    <property type="protein sequence ID" value="MBW4666492.1"/>
    <property type="molecule type" value="Genomic_DNA"/>
</dbReference>
<gene>
    <name evidence="1" type="ORF">KME60_03350</name>
</gene>
<evidence type="ECO:0000313" key="2">
    <source>
        <dbReference type="Proteomes" id="UP000729701"/>
    </source>
</evidence>
<dbReference type="InterPro" id="IPR006522">
    <property type="entry name" value="Phage_virion_morphogenesis"/>
</dbReference>
<organism evidence="1 2">
    <name type="scientific">Cyanomargarita calcarea GSE-NOS-MK-12-04C</name>
    <dbReference type="NCBI Taxonomy" id="2839659"/>
    <lineage>
        <taxon>Bacteria</taxon>
        <taxon>Bacillati</taxon>
        <taxon>Cyanobacteriota</taxon>
        <taxon>Cyanophyceae</taxon>
        <taxon>Nostocales</taxon>
        <taxon>Cyanomargaritaceae</taxon>
        <taxon>Cyanomargarita</taxon>
    </lineage>
</organism>
<comment type="caution">
    <text evidence="1">The sequence shown here is derived from an EMBL/GenBank/DDBJ whole genome shotgun (WGS) entry which is preliminary data.</text>
</comment>
<sequence>MELSVTFDFSAITAIALRARNLDMTPPLRDASIYQEASTKVNFAKESSPDGQKWQDLKPATWLRKKSGSILREKSILVNSITHYPVGTNTWVVGTNVEYGLYHQKGVPSRNLPARTFLGFSQNDINQINQIFQRYVENIL</sequence>
<accession>A0A951UR95</accession>
<reference evidence="1" key="1">
    <citation type="submission" date="2021-05" db="EMBL/GenBank/DDBJ databases">
        <authorList>
            <person name="Pietrasiak N."/>
            <person name="Ward R."/>
            <person name="Stajich J.E."/>
            <person name="Kurbessoian T."/>
        </authorList>
    </citation>
    <scope>NUCLEOTIDE SEQUENCE</scope>
    <source>
        <strain evidence="1">GSE-NOS-MK-12-04C</strain>
    </source>
</reference>